<keyword evidence="4" id="KW-0808">Transferase</keyword>
<evidence type="ECO:0000256" key="7">
    <source>
        <dbReference type="ARBA" id="ARBA00022884"/>
    </source>
</evidence>
<dbReference type="Pfam" id="PF00856">
    <property type="entry name" value="SET"/>
    <property type="match status" value="1"/>
</dbReference>
<proteinExistence type="predicted"/>
<dbReference type="PROSITE" id="PS50280">
    <property type="entry name" value="SET"/>
    <property type="match status" value="1"/>
</dbReference>
<feature type="compositionally biased region" description="Polar residues" evidence="15">
    <location>
        <begin position="553"/>
        <end position="576"/>
    </location>
</feature>
<evidence type="ECO:0000259" key="18">
    <source>
        <dbReference type="PROSITE" id="PS50868"/>
    </source>
</evidence>
<dbReference type="InterPro" id="IPR001214">
    <property type="entry name" value="SET_dom"/>
</dbReference>
<evidence type="ECO:0000256" key="2">
    <source>
        <dbReference type="ARBA" id="ARBA00012182"/>
    </source>
</evidence>
<feature type="region of interest" description="Disordered" evidence="15">
    <location>
        <begin position="529"/>
        <end position="593"/>
    </location>
</feature>
<dbReference type="SUPFAM" id="SSF54928">
    <property type="entry name" value="RNA-binding domain, RBD"/>
    <property type="match status" value="1"/>
</dbReference>
<dbReference type="EC" id="2.1.1.354" evidence="2"/>
<comment type="catalytic activity">
    <reaction evidence="11">
        <text>L-lysyl(4)-[histone H3] + 3 S-adenosyl-L-methionine = N(6),N(6),N(6)-trimethyl-L-lysyl(4)-[histone H3] + 3 S-adenosyl-L-homocysteine + 3 H(+)</text>
        <dbReference type="Rhea" id="RHEA:60260"/>
        <dbReference type="Rhea" id="RHEA-COMP:15537"/>
        <dbReference type="Rhea" id="RHEA-COMP:15547"/>
        <dbReference type="ChEBI" id="CHEBI:15378"/>
        <dbReference type="ChEBI" id="CHEBI:29969"/>
        <dbReference type="ChEBI" id="CHEBI:57856"/>
        <dbReference type="ChEBI" id="CHEBI:59789"/>
        <dbReference type="ChEBI" id="CHEBI:61961"/>
        <dbReference type="EC" id="2.1.1.354"/>
    </reaction>
</comment>
<feature type="region of interest" description="Disordered" evidence="15">
    <location>
        <begin position="915"/>
        <end position="993"/>
    </location>
</feature>
<evidence type="ECO:0000259" key="17">
    <source>
        <dbReference type="PROSITE" id="PS50280"/>
    </source>
</evidence>
<sequence>MSSVRPISFTAAKLLWDPELNPSCRTPLYRVDGIVEGRNEPDPDPVVDPRRPLHFRNFCKKTIVDLPIPSFKIDLYYVGEKPEKEVTFSNLNDNITFKNLEDMCRKFGTIIEAKIYYHPKSQCHLGIGTVVFTSSKSARACVEHLNQTSKMGNIMTVQVDPFGKIRIRLIAEQMADLLPSNSCGQFQLPEKSFANQIHSHIPSDFSSQGSSNCEVSSHNPTPRQSHTSSNLSDHKAVETLPQPHCMTTFKSHLFFKASDKQESDLKTHLRPDKSACVLNDDDISEISCAATHWHREASSNLNIGKSASGVLADQHTLGLEANICVSKKLSSQQDDAKLHESRYCEESLEARIQKLLKLNCVKPVPELKDTQNTPVVSDSNSKVTCNLPVSSEACISTNVRIKSDDLKRFESPSNQVIQKGNTHFDLTKNTRVVTSPSSNRRTLLPTPDGPIENTKTSLFNFHRPPLLKTPYKPVDVQEVIRIIDDVHMVFVDELRGIIHRDITRKLVEGQAFKLFSDWWDSKEQDCRQNHASSHHNTKEESVSSHSVDHPNTSHDSTVPSYQNQSVSGNMSNSSFAPTSVSSSIPVSTMSDSNSVSSNFKLFGLGMFTTLRSALPKIKRKPRPPSPGPIPLNTVASTSKTESLTICQDGQNVNFRSKIDLKLEGSPVWKNRGSLMQKASDTSSSDENNGEVNIRGKVSESSGSESSMEQTDQITSDRVRNRCSPKEHQDKHGYHHVRKRSGTSRLNDKYEYVRSQSKFPSKSSHFSENIRTSDYTSSDNDSELISPSKSFQHIKSRREHARVSDVFSKSDSKSPVGSSLPSDSESSDLSTEPQNNPDEARRFTKPSPDELSEISDFKTDSPNRGRLSLLETSQFESTQNRNSNDSLSSPISSQPECALDSEENEDTQLTVAGKIQKPESSTAFQRSPVSKPVCPVQEVQRRRGRPRKKNQLSPKYSSNFSPQKETFGFEDSLVSTESSSEDDMFKTNDDSSRDFSTCDNIPSKVNQVNHQSNTDWSILRASLEFQPSDFTAIPLTYNSQPSGGSRRKQNLGGLCRNNMALSTVDQNNKYTSFPDTDIPQKMSLISDHRYPLYHSPGFPASVNSRDRDNLKLSEKYLKSDDLDGESTDSASMESVDIVETVECKYMWPESLLTEHNYFRVPEIGSVIHYRSTRKVAKHNLKSKDSFVDGHLTTADNLRKRSWPTDPMYISGDVSDDDSQGSSKWFKLSKRSNVSELRNEEVPGSCKADLKANKLLTDENKKLKYIEAKPETSKVRGSRELASLLAPVPRSEIRRVMGESCGLLKEEMYKRMSGEQGFSRSQPHFQPRSASEEDYILRSIFVFGIDAEDLSFMCEAYQFLLSKCHSPLDINSHENSKQDNYYMNAKVIDPRVVNIINLSHWVEHPPTLAADPITVTTHVNNNGHLVNSRNLWSGRQKPERQRYQDKLLCSKNSTSKLSSVHHKSFARSSDSDDLNSSLSDQPLNYSSDEKHKKDLSNSSVCKKECSPTYSPVNTSYNHKLRLSWPKFDDQILAVANYAASLNENVDAVGDSVDIHLGPAACLPPIHSSGSARTQGYYRMPTEERFRRPWCVGRSLIGEDGRRRPIPLMPATVQAQLGGDAALQAIGENIEERLTEQASEAKKKQLTQFREARSVQRRLLAEFQDIETGDLLKFNQLKFRKKQLIFAKSPIHAWGLIALEPIAAEEMVIEYVGHVVRKGVAELREHQYEAKGIGSSYLFRIDDEFVIDATMCGNNARFINHSCQPNCYAKIIMVESKKKIVIYSKRDINVMEEITYDYKFPYEEDKIPCQCGSSSCRGTLN</sequence>
<dbReference type="STRING" id="6183.A0A3Q0KNC6"/>
<feature type="compositionally biased region" description="Basic and acidic residues" evidence="15">
    <location>
        <begin position="982"/>
        <end position="992"/>
    </location>
</feature>
<dbReference type="CDD" id="cd19169">
    <property type="entry name" value="SET_SETD1"/>
    <property type="match status" value="1"/>
</dbReference>
<dbReference type="InParanoid" id="A0A3Q0KNC6"/>
<feature type="compositionally biased region" description="Polar residues" evidence="15">
    <location>
        <begin position="869"/>
        <end position="881"/>
    </location>
</feature>
<evidence type="ECO:0000256" key="6">
    <source>
        <dbReference type="ARBA" id="ARBA00022853"/>
    </source>
</evidence>
<evidence type="ECO:0000256" key="14">
    <source>
        <dbReference type="PROSITE-ProRule" id="PRU00176"/>
    </source>
</evidence>
<organism evidence="19 20">
    <name type="scientific">Schistosoma mansoni</name>
    <name type="common">Blood fluke</name>
    <dbReference type="NCBI Taxonomy" id="6183"/>
    <lineage>
        <taxon>Eukaryota</taxon>
        <taxon>Metazoa</taxon>
        <taxon>Spiralia</taxon>
        <taxon>Lophotrochozoa</taxon>
        <taxon>Platyhelminthes</taxon>
        <taxon>Trematoda</taxon>
        <taxon>Digenea</taxon>
        <taxon>Strigeidida</taxon>
        <taxon>Schistosomatoidea</taxon>
        <taxon>Schistosomatidae</taxon>
        <taxon>Schistosoma</taxon>
    </lineage>
</organism>
<keyword evidence="10" id="KW-0539">Nucleus</keyword>
<evidence type="ECO:0000256" key="11">
    <source>
        <dbReference type="ARBA" id="ARBA00047571"/>
    </source>
</evidence>
<keyword evidence="6" id="KW-0156">Chromatin regulator</keyword>
<dbReference type="SMART" id="SM00360">
    <property type="entry name" value="RRM"/>
    <property type="match status" value="1"/>
</dbReference>
<dbReference type="Pfam" id="PF00076">
    <property type="entry name" value="RRM_1"/>
    <property type="match status" value="1"/>
</dbReference>
<evidence type="ECO:0000256" key="10">
    <source>
        <dbReference type="ARBA" id="ARBA00023242"/>
    </source>
</evidence>
<dbReference type="GO" id="GO:0048188">
    <property type="term" value="C:Set1C/COMPASS complex"/>
    <property type="evidence" value="ECO:0007669"/>
    <property type="project" value="InterPro"/>
</dbReference>
<dbReference type="Gene3D" id="2.170.270.10">
    <property type="entry name" value="SET domain"/>
    <property type="match status" value="1"/>
</dbReference>
<comment type="catalytic activity">
    <reaction evidence="13">
        <text>N(6),N(6)-dimethyl-L-lysyl(4)-[histone H3] + S-adenosyl-L-methionine = N(6),N(6),N(6)-trimethyl-L-lysyl(4)-[histone H3] + S-adenosyl-L-homocysteine + H(+)</text>
        <dbReference type="Rhea" id="RHEA:60272"/>
        <dbReference type="Rhea" id="RHEA-COMP:15537"/>
        <dbReference type="Rhea" id="RHEA-COMP:15540"/>
        <dbReference type="ChEBI" id="CHEBI:15378"/>
        <dbReference type="ChEBI" id="CHEBI:57856"/>
        <dbReference type="ChEBI" id="CHEBI:59789"/>
        <dbReference type="ChEBI" id="CHEBI:61961"/>
        <dbReference type="ChEBI" id="CHEBI:61976"/>
    </reaction>
</comment>
<feature type="domain" description="Post-SET" evidence="18">
    <location>
        <begin position="1802"/>
        <end position="1818"/>
    </location>
</feature>
<dbReference type="GO" id="GO:0140999">
    <property type="term" value="F:histone H3K4 trimethyltransferase activity"/>
    <property type="evidence" value="ECO:0007669"/>
    <property type="project" value="UniProtKB-EC"/>
</dbReference>
<dbReference type="Proteomes" id="UP000008854">
    <property type="component" value="Unassembled WGS sequence"/>
</dbReference>
<keyword evidence="7 14" id="KW-0694">RNA-binding</keyword>
<evidence type="ECO:0000256" key="3">
    <source>
        <dbReference type="ARBA" id="ARBA00022603"/>
    </source>
</evidence>
<evidence type="ECO:0000256" key="13">
    <source>
        <dbReference type="ARBA" id="ARBA00049129"/>
    </source>
</evidence>
<dbReference type="SMART" id="SM00317">
    <property type="entry name" value="SET"/>
    <property type="match status" value="1"/>
</dbReference>
<dbReference type="InterPro" id="IPR003616">
    <property type="entry name" value="Post-SET_dom"/>
</dbReference>
<evidence type="ECO:0000256" key="4">
    <source>
        <dbReference type="ARBA" id="ARBA00022679"/>
    </source>
</evidence>
<feature type="region of interest" description="Disordered" evidence="15">
    <location>
        <begin position="674"/>
        <end position="903"/>
    </location>
</feature>
<feature type="compositionally biased region" description="Basic residues" evidence="15">
    <location>
        <begin position="732"/>
        <end position="741"/>
    </location>
</feature>
<dbReference type="AlphaFoldDB" id="A0A3Q0KNC6"/>
<accession>A0A3Q0KNC6</accession>
<evidence type="ECO:0000256" key="9">
    <source>
        <dbReference type="ARBA" id="ARBA00023163"/>
    </source>
</evidence>
<feature type="compositionally biased region" description="Polar residues" evidence="15">
    <location>
        <begin position="950"/>
        <end position="963"/>
    </location>
</feature>
<dbReference type="PANTHER" id="PTHR45814:SF2">
    <property type="entry name" value="HISTONE-LYSINE N-METHYLTRANSFERASE SETD1"/>
    <property type="match status" value="1"/>
</dbReference>
<feature type="compositionally biased region" description="Basic and acidic residues" evidence="15">
    <location>
        <begin position="536"/>
        <end position="552"/>
    </location>
</feature>
<feature type="compositionally biased region" description="Polar residues" evidence="15">
    <location>
        <begin position="917"/>
        <end position="927"/>
    </location>
</feature>
<protein>
    <recommendedName>
        <fullName evidence="2">[histone H3]-lysine(4) N-trimethyltransferase</fullName>
        <ecNumber evidence="2">2.1.1.354</ecNumber>
    </recommendedName>
</protein>
<dbReference type="PROSITE" id="PS50868">
    <property type="entry name" value="POST_SET"/>
    <property type="match status" value="1"/>
</dbReference>
<keyword evidence="5" id="KW-0949">S-adenosyl-L-methionine</keyword>
<feature type="compositionally biased region" description="Low complexity" evidence="15">
    <location>
        <begin position="882"/>
        <end position="892"/>
    </location>
</feature>
<evidence type="ECO:0000256" key="8">
    <source>
        <dbReference type="ARBA" id="ARBA00023015"/>
    </source>
</evidence>
<feature type="region of interest" description="Disordered" evidence="15">
    <location>
        <begin position="203"/>
        <end position="234"/>
    </location>
</feature>
<feature type="domain" description="RRM" evidence="16">
    <location>
        <begin position="84"/>
        <end position="162"/>
    </location>
</feature>
<reference evidence="19" key="1">
    <citation type="journal article" date="2012" name="PLoS Negl. Trop. Dis.">
        <title>A systematically improved high quality genome and transcriptome of the human blood fluke Schistosoma mansoni.</title>
        <authorList>
            <person name="Protasio A.V."/>
            <person name="Tsai I.J."/>
            <person name="Babbage A."/>
            <person name="Nichol S."/>
            <person name="Hunt M."/>
            <person name="Aslett M.A."/>
            <person name="De Silva N."/>
            <person name="Velarde G.S."/>
            <person name="Anderson T.J."/>
            <person name="Clark R.C."/>
            <person name="Davidson C."/>
            <person name="Dillon G.P."/>
            <person name="Holroyd N.E."/>
            <person name="LoVerde P.T."/>
            <person name="Lloyd C."/>
            <person name="McQuillan J."/>
            <person name="Oliveira G."/>
            <person name="Otto T.D."/>
            <person name="Parker-Manuel S.J."/>
            <person name="Quail M.A."/>
            <person name="Wilson R.A."/>
            <person name="Zerlotini A."/>
            <person name="Dunne D.W."/>
            <person name="Berriman M."/>
        </authorList>
    </citation>
    <scope>NUCLEOTIDE SEQUENCE [LARGE SCALE GENOMIC DNA]</scope>
    <source>
        <strain evidence="19">Puerto Rican</strain>
    </source>
</reference>
<keyword evidence="9" id="KW-0804">Transcription</keyword>
<feature type="domain" description="SET" evidence="17">
    <location>
        <begin position="1679"/>
        <end position="1796"/>
    </location>
</feature>
<reference evidence="20" key="2">
    <citation type="submission" date="2018-12" db="UniProtKB">
        <authorList>
            <consortium name="WormBaseParasite"/>
        </authorList>
    </citation>
    <scope>IDENTIFICATION</scope>
    <source>
        <strain evidence="20">Puerto Rican</strain>
    </source>
</reference>
<keyword evidence="3" id="KW-0489">Methyltransferase</keyword>
<feature type="region of interest" description="Disordered" evidence="15">
    <location>
        <begin position="617"/>
        <end position="636"/>
    </location>
</feature>
<feature type="compositionally biased region" description="Low complexity" evidence="15">
    <location>
        <begin position="577"/>
        <end position="593"/>
    </location>
</feature>
<dbReference type="InterPro" id="IPR037841">
    <property type="entry name" value="SET_SETD1A/B"/>
</dbReference>
<dbReference type="PROSITE" id="PS50102">
    <property type="entry name" value="RRM"/>
    <property type="match status" value="1"/>
</dbReference>
<dbReference type="GO" id="GO:0032259">
    <property type="term" value="P:methylation"/>
    <property type="evidence" value="ECO:0007669"/>
    <property type="project" value="UniProtKB-KW"/>
</dbReference>
<feature type="region of interest" description="Disordered" evidence="15">
    <location>
        <begin position="1458"/>
        <end position="1506"/>
    </location>
</feature>
<feature type="compositionally biased region" description="Low complexity" evidence="15">
    <location>
        <begin position="698"/>
        <end position="708"/>
    </location>
</feature>
<dbReference type="SMART" id="SM00508">
    <property type="entry name" value="PostSET"/>
    <property type="match status" value="1"/>
</dbReference>
<dbReference type="InterPro" id="IPR035979">
    <property type="entry name" value="RBD_domain_sf"/>
</dbReference>
<dbReference type="InterPro" id="IPR044570">
    <property type="entry name" value="Set1-like"/>
</dbReference>
<evidence type="ECO:0000256" key="1">
    <source>
        <dbReference type="ARBA" id="ARBA00004123"/>
    </source>
</evidence>
<dbReference type="FunCoup" id="A0A3Q0KNC6">
    <property type="interactions" value="662"/>
</dbReference>
<dbReference type="InterPro" id="IPR046341">
    <property type="entry name" value="SET_dom_sf"/>
</dbReference>
<dbReference type="GO" id="GO:0003723">
    <property type="term" value="F:RNA binding"/>
    <property type="evidence" value="ECO:0007669"/>
    <property type="project" value="UniProtKB-UniRule"/>
</dbReference>
<dbReference type="InterPro" id="IPR000504">
    <property type="entry name" value="RRM_dom"/>
</dbReference>
<feature type="compositionally biased region" description="Polar residues" evidence="15">
    <location>
        <begin position="676"/>
        <end position="690"/>
    </location>
</feature>
<keyword evidence="19" id="KW-1185">Reference proteome</keyword>
<evidence type="ECO:0000256" key="15">
    <source>
        <dbReference type="SAM" id="MobiDB-lite"/>
    </source>
</evidence>
<dbReference type="WBParaSite" id="Smp_140390.1">
    <property type="protein sequence ID" value="Smp_140390.1"/>
    <property type="gene ID" value="Smp_140390"/>
</dbReference>
<feature type="compositionally biased region" description="Basic and acidic residues" evidence="15">
    <location>
        <begin position="714"/>
        <end position="731"/>
    </location>
</feature>
<dbReference type="PANTHER" id="PTHR45814">
    <property type="entry name" value="HISTONE-LYSINE N-METHYLTRANSFERASE SETD1"/>
    <property type="match status" value="1"/>
</dbReference>
<keyword evidence="8" id="KW-0805">Transcription regulation</keyword>
<dbReference type="Gene3D" id="3.30.70.330">
    <property type="match status" value="1"/>
</dbReference>
<evidence type="ECO:0000256" key="5">
    <source>
        <dbReference type="ARBA" id="ARBA00022691"/>
    </source>
</evidence>
<feature type="compositionally biased region" description="Low complexity" evidence="15">
    <location>
        <begin position="803"/>
        <end position="829"/>
    </location>
</feature>
<evidence type="ECO:0000313" key="19">
    <source>
        <dbReference type="Proteomes" id="UP000008854"/>
    </source>
</evidence>
<evidence type="ECO:0000256" key="12">
    <source>
        <dbReference type="ARBA" id="ARBA00047583"/>
    </source>
</evidence>
<name>A0A3Q0KNC6_SCHMA</name>
<feature type="compositionally biased region" description="Polar residues" evidence="15">
    <location>
        <begin position="753"/>
        <end position="790"/>
    </location>
</feature>
<comment type="subcellular location">
    <subcellularLocation>
        <location evidence="1">Nucleus</location>
    </subcellularLocation>
</comment>
<evidence type="ECO:0000259" key="16">
    <source>
        <dbReference type="PROSITE" id="PS50102"/>
    </source>
</evidence>
<feature type="compositionally biased region" description="Polar residues" evidence="15">
    <location>
        <begin position="203"/>
        <end position="231"/>
    </location>
</feature>
<dbReference type="InterPro" id="IPR012677">
    <property type="entry name" value="Nucleotide-bd_a/b_plait_sf"/>
</dbReference>
<dbReference type="SUPFAM" id="SSF82199">
    <property type="entry name" value="SET domain"/>
    <property type="match status" value="1"/>
</dbReference>
<comment type="catalytic activity">
    <reaction evidence="12">
        <text>N(6)-methyl-L-lysyl(4)-[histone H3] + S-adenosyl-L-methionine = N(6),N(6)-dimethyl-L-lysyl(4)-[histone H3] + S-adenosyl-L-homocysteine + H(+)</text>
        <dbReference type="Rhea" id="RHEA:60268"/>
        <dbReference type="Rhea" id="RHEA-COMP:15540"/>
        <dbReference type="Rhea" id="RHEA-COMP:15543"/>
        <dbReference type="ChEBI" id="CHEBI:15378"/>
        <dbReference type="ChEBI" id="CHEBI:57856"/>
        <dbReference type="ChEBI" id="CHEBI:59789"/>
        <dbReference type="ChEBI" id="CHEBI:61929"/>
        <dbReference type="ChEBI" id="CHEBI:61976"/>
    </reaction>
</comment>
<evidence type="ECO:0000313" key="20">
    <source>
        <dbReference type="WBParaSite" id="Smp_140390.1"/>
    </source>
</evidence>
<feature type="compositionally biased region" description="Basic and acidic residues" evidence="15">
    <location>
        <begin position="1485"/>
        <end position="1503"/>
    </location>
</feature>